<dbReference type="SUPFAM" id="SSF48452">
    <property type="entry name" value="TPR-like"/>
    <property type="match status" value="1"/>
</dbReference>
<name>A0A401U7Y1_9BACT</name>
<dbReference type="Proteomes" id="UP000288227">
    <property type="component" value="Unassembled WGS sequence"/>
</dbReference>
<dbReference type="Gene3D" id="2.120.10.30">
    <property type="entry name" value="TolB, C-terminal domain"/>
    <property type="match status" value="1"/>
</dbReference>
<dbReference type="InterPro" id="IPR011042">
    <property type="entry name" value="6-blade_b-propeller_TolB-like"/>
</dbReference>
<dbReference type="Pfam" id="PF00691">
    <property type="entry name" value="OmpA"/>
    <property type="match status" value="1"/>
</dbReference>
<keyword evidence="2 4" id="KW-0472">Membrane</keyword>
<dbReference type="InterPro" id="IPR011990">
    <property type="entry name" value="TPR-like_helical_dom_sf"/>
</dbReference>
<evidence type="ECO:0000313" key="8">
    <source>
        <dbReference type="Proteomes" id="UP000288227"/>
    </source>
</evidence>
<dbReference type="Gene3D" id="1.25.40.10">
    <property type="entry name" value="Tetratricopeptide repeat domain"/>
    <property type="match status" value="1"/>
</dbReference>
<comment type="subcellular location">
    <subcellularLocation>
        <location evidence="1">Cell outer membrane</location>
    </subcellularLocation>
</comment>
<sequence>MKAFNRGEYQNAIGLYQKTLSKNPGKANYFIAESYRLSNRIKEAEPFYANAKGIGIDKDTVQFYYAQSLKANGKYNEALTQLNSLAENASSDKLKRLANAQVSGIQELETIKQNKSYYRVRNLDALNTPSAEYSPVFLNNELYFTSNRGSGKIYEAEGKPFSNIYKVASRGANVDLNTLAPLPSSINTEGINDGCVTFSPDGKVMVFAKGNTGKKKGAEDVDLYIARFRNGEWTAAQRITGSVNTPGHWESTPSFSPDGRTLYFSSSRPGGQGGLDIYSARMDSRGRFSQIKNLGSEINTPGDEYFPHMAEDGKLYFASDGHAGFGMLDIFVVNRVNGRNIIQNLGEPVNSNADDFGMFLFKPDRGFFTSNRAEGKGDDDVYTFVNEDPNLKIINYYLEGIVYSPDKEGKLQLLPNTKVSLLDNKRESMTDYVTGNDGKFLFRVYGDEDYELFGELDGYLTKRQPYTTKGKSVDPATLKELVTNITLDTIMVMDRIELNKIFVLENIYFDFAKSDITPTAAKELNKLVEILKDNPEIKIEMGSHTDSVDTYEYNLLLSQRRAESTVKYLVNNGISQQRLTAKGYGETTPIARNTNPDGSDNPVGRARNRRTEFKIVEIGDVVRPVSEEAEFDEDKYFKGDGN</sequence>
<evidence type="ECO:0000313" key="7">
    <source>
        <dbReference type="EMBL" id="GCC50999.1"/>
    </source>
</evidence>
<dbReference type="PANTHER" id="PTHR30329:SF21">
    <property type="entry name" value="LIPOPROTEIN YIAD-RELATED"/>
    <property type="match status" value="1"/>
</dbReference>
<dbReference type="EMBL" id="BHXQ01000002">
    <property type="protein sequence ID" value="GCC50999.1"/>
    <property type="molecule type" value="Genomic_DNA"/>
</dbReference>
<evidence type="ECO:0000256" key="1">
    <source>
        <dbReference type="ARBA" id="ARBA00004442"/>
    </source>
</evidence>
<dbReference type="AlphaFoldDB" id="A0A401U7Y1"/>
<proteinExistence type="predicted"/>
<evidence type="ECO:0000256" key="2">
    <source>
        <dbReference type="ARBA" id="ARBA00023136"/>
    </source>
</evidence>
<organism evidence="7 8">
    <name type="scientific">Chryseotalea sanaruensis</name>
    <dbReference type="NCBI Taxonomy" id="2482724"/>
    <lineage>
        <taxon>Bacteria</taxon>
        <taxon>Pseudomonadati</taxon>
        <taxon>Bacteroidota</taxon>
        <taxon>Cytophagia</taxon>
        <taxon>Cytophagales</taxon>
        <taxon>Chryseotaleaceae</taxon>
        <taxon>Chryseotalea</taxon>
    </lineage>
</organism>
<dbReference type="PANTHER" id="PTHR30329">
    <property type="entry name" value="STATOR ELEMENT OF FLAGELLAR MOTOR COMPLEX"/>
    <property type="match status" value="1"/>
</dbReference>
<evidence type="ECO:0000259" key="6">
    <source>
        <dbReference type="PROSITE" id="PS51123"/>
    </source>
</evidence>
<evidence type="ECO:0000256" key="5">
    <source>
        <dbReference type="SAM" id="MobiDB-lite"/>
    </source>
</evidence>
<dbReference type="SUPFAM" id="SSF82171">
    <property type="entry name" value="DPP6 N-terminal domain-like"/>
    <property type="match status" value="1"/>
</dbReference>
<comment type="caution">
    <text evidence="7">The sequence shown here is derived from an EMBL/GenBank/DDBJ whole genome shotgun (WGS) entry which is preliminary data.</text>
</comment>
<accession>A0A401U7Y1</accession>
<dbReference type="Pfam" id="PF07676">
    <property type="entry name" value="PD40"/>
    <property type="match status" value="3"/>
</dbReference>
<dbReference type="InterPro" id="IPR006664">
    <property type="entry name" value="OMP_bac"/>
</dbReference>
<keyword evidence="8" id="KW-1185">Reference proteome</keyword>
<dbReference type="GO" id="GO:0009279">
    <property type="term" value="C:cell outer membrane"/>
    <property type="evidence" value="ECO:0007669"/>
    <property type="project" value="UniProtKB-SubCell"/>
</dbReference>
<dbReference type="CDD" id="cd07185">
    <property type="entry name" value="OmpA_C-like"/>
    <property type="match status" value="1"/>
</dbReference>
<keyword evidence="3" id="KW-0998">Cell outer membrane</keyword>
<dbReference type="Gene3D" id="3.30.1330.60">
    <property type="entry name" value="OmpA-like domain"/>
    <property type="match status" value="1"/>
</dbReference>
<reference evidence="7 8" key="1">
    <citation type="submission" date="2018-11" db="EMBL/GenBank/DDBJ databases">
        <title>Chryseotalea sanarue gen. nov., sp., nov., a member of the family Cytophagaceae, isolated from a brackish lake in Hamamatsu Japan.</title>
        <authorList>
            <person name="Maejima Y."/>
            <person name="Iino T."/>
            <person name="Muraguchi Y."/>
            <person name="Fukuda K."/>
            <person name="Ohkuma M."/>
            <person name="Moriuchi R."/>
            <person name="Dohra H."/>
            <person name="Kimbara K."/>
            <person name="Shintani M."/>
        </authorList>
    </citation>
    <scope>NUCLEOTIDE SEQUENCE [LARGE SCALE GENOMIC DNA]</scope>
    <source>
        <strain evidence="7 8">Ys</strain>
    </source>
</reference>
<dbReference type="InterPro" id="IPR050330">
    <property type="entry name" value="Bact_OuterMem_StrucFunc"/>
</dbReference>
<feature type="domain" description="OmpA-like" evidence="6">
    <location>
        <begin position="496"/>
        <end position="619"/>
    </location>
</feature>
<evidence type="ECO:0000256" key="4">
    <source>
        <dbReference type="PROSITE-ProRule" id="PRU00473"/>
    </source>
</evidence>
<gene>
    <name evidence="7" type="ORF">SanaruYs_12190</name>
</gene>
<dbReference type="InterPro" id="IPR036737">
    <property type="entry name" value="OmpA-like_sf"/>
</dbReference>
<dbReference type="PRINTS" id="PR01021">
    <property type="entry name" value="OMPADOMAIN"/>
</dbReference>
<evidence type="ECO:0000256" key="3">
    <source>
        <dbReference type="ARBA" id="ARBA00023237"/>
    </source>
</evidence>
<dbReference type="SUPFAM" id="SSF103088">
    <property type="entry name" value="OmpA-like"/>
    <property type="match status" value="1"/>
</dbReference>
<dbReference type="InterPro" id="IPR011659">
    <property type="entry name" value="WD40"/>
</dbReference>
<protein>
    <recommendedName>
        <fullName evidence="6">OmpA-like domain-containing protein</fullName>
    </recommendedName>
</protein>
<feature type="region of interest" description="Disordered" evidence="5">
    <location>
        <begin position="586"/>
        <end position="606"/>
    </location>
</feature>
<dbReference type="PROSITE" id="PS51123">
    <property type="entry name" value="OMPA_2"/>
    <property type="match status" value="1"/>
</dbReference>
<dbReference type="InterPro" id="IPR006665">
    <property type="entry name" value="OmpA-like"/>
</dbReference>